<reference evidence="6 7" key="1">
    <citation type="journal article" date="2023" name="Commun. Biol.">
        <title>Reorganization of the ancestral sex-determining regions during the evolution of trioecy in Pleodorina starrii.</title>
        <authorList>
            <person name="Takahashi K."/>
            <person name="Suzuki S."/>
            <person name="Kawai-Toyooka H."/>
            <person name="Yamamoto K."/>
            <person name="Hamaji T."/>
            <person name="Ootsuki R."/>
            <person name="Yamaguchi H."/>
            <person name="Kawachi M."/>
            <person name="Higashiyama T."/>
            <person name="Nozaki H."/>
        </authorList>
    </citation>
    <scope>NUCLEOTIDE SEQUENCE [LARGE SCALE GENOMIC DNA]</scope>
    <source>
        <strain evidence="6 7">NIES-4479</strain>
    </source>
</reference>
<keyword evidence="7" id="KW-1185">Reference proteome</keyword>
<feature type="region of interest" description="Disordered" evidence="5">
    <location>
        <begin position="594"/>
        <end position="636"/>
    </location>
</feature>
<dbReference type="SMART" id="SM00320">
    <property type="entry name" value="WD40"/>
    <property type="match status" value="6"/>
</dbReference>
<dbReference type="EMBL" id="BRXU01000009">
    <property type="protein sequence ID" value="GLC53860.1"/>
    <property type="molecule type" value="Genomic_DNA"/>
</dbReference>
<evidence type="ECO:0000256" key="2">
    <source>
        <dbReference type="ARBA" id="ARBA00022574"/>
    </source>
</evidence>
<dbReference type="GO" id="GO:0000724">
    <property type="term" value="P:double-strand break repair via homologous recombination"/>
    <property type="evidence" value="ECO:0007669"/>
    <property type="project" value="TreeGrafter"/>
</dbReference>
<feature type="repeat" description="WD" evidence="4">
    <location>
        <begin position="65"/>
        <end position="94"/>
    </location>
</feature>
<sequence>MHASKERNVSIVFRQQNANKQHCAGVEALLMPSIPDHKILFTASRDSTVKRWDVSGPAPVLEASFEGHADWVNDLALIGDLLVTCSNDQTVRLWRAGSDNGQLLHTLSAHSDYVTRLAAAPDSRVVVSAGLRGEVFSYELEGGRNTRFQLRSCSGCEAEDPAEAHDEPCSVYALALSPSARLLAAGTSESLVRLMDPRTGRGVCKLRGHRDVVRCLAVNSCGTKLLSGASDGAIKLWDVGMRRCVQTFQVHTDSVWSLLSTDDSLSYVYSAGRDRALFRTNTQTCTSELLALEEGPVRALAVDPDARPAPSGGFTSGRVGLWAATECSHVNMWLVPAPGRHLHEAASLPATRPSTGSGDAASLTTATTVPEPAPDATATGTAAAAAAAVALLAGVRPTGAAALQSGRSFPALNVTPAAMVSRAEPIVRKPVATIPGIPGIVAHEVLADRRRVLTRDARGTVALWDVLTGMQMAVYGKVDFDAKRRELWEARSVPPWFTADHRLGCLSITLAPTSAFTAEEYAVKLGGYPGELPEEHKVNYGKLVLECVFAKWRFMLGQGPTGGEHCCISPGGSSDSGRSGSSRGMLLTGGARCSSGGGASGGGGGGGSGLAPSSVLPRHRHGRPNSCDSDGRGGSRGAEQQYYYDLWPKYWQCDTPPAVICTRADGQRWRRLLTSFDGSEAELYEVPTWVGDVVLRSASVAPLEAKITFFLLPAKGSNLPTLPITRLQAPHILEAHKVARYTSDKLKEHDIRLETLPGSLRPRVPLAPLECTGPTRPTAPACRLLELTCNGMAVPYDMNLAAIKKFLCRPGDDLVFHYGVRDPDRPAPAPLLGPSG</sequence>
<dbReference type="InterPro" id="IPR019775">
    <property type="entry name" value="WD40_repeat_CS"/>
</dbReference>
<dbReference type="AlphaFoldDB" id="A0A9W6BLC2"/>
<dbReference type="OrthoDB" id="2421129at2759"/>
<evidence type="ECO:0000256" key="4">
    <source>
        <dbReference type="PROSITE-ProRule" id="PRU00221"/>
    </source>
</evidence>
<comment type="similarity">
    <text evidence="1">Belongs to the WD repeat WDR48 family.</text>
</comment>
<protein>
    <submittedName>
        <fullName evidence="6">Uncharacterized protein</fullName>
    </submittedName>
</protein>
<dbReference type="InterPro" id="IPR021772">
    <property type="entry name" value="WDR48/Bun107"/>
</dbReference>
<dbReference type="PROSITE" id="PS50294">
    <property type="entry name" value="WD_REPEATS_REGION"/>
    <property type="match status" value="2"/>
</dbReference>
<accession>A0A9W6BLC2</accession>
<name>A0A9W6BLC2_9CHLO</name>
<evidence type="ECO:0000313" key="6">
    <source>
        <dbReference type="EMBL" id="GLC53860.1"/>
    </source>
</evidence>
<dbReference type="Pfam" id="PF11816">
    <property type="entry name" value="DUF3337"/>
    <property type="match status" value="1"/>
</dbReference>
<keyword evidence="2 4" id="KW-0853">WD repeat</keyword>
<evidence type="ECO:0000256" key="3">
    <source>
        <dbReference type="ARBA" id="ARBA00022737"/>
    </source>
</evidence>
<dbReference type="Proteomes" id="UP001165080">
    <property type="component" value="Unassembled WGS sequence"/>
</dbReference>
<dbReference type="PANTHER" id="PTHR19862:SF14">
    <property type="entry name" value="WD REPEAT-CONTAINING PROTEIN 48"/>
    <property type="match status" value="1"/>
</dbReference>
<dbReference type="InterPro" id="IPR051246">
    <property type="entry name" value="WDR48"/>
</dbReference>
<dbReference type="PANTHER" id="PTHR19862">
    <property type="entry name" value="WD REPEAT-CONTAINING PROTEIN 48"/>
    <property type="match status" value="1"/>
</dbReference>
<feature type="repeat" description="WD" evidence="4">
    <location>
        <begin position="206"/>
        <end position="247"/>
    </location>
</feature>
<dbReference type="InterPro" id="IPR020472">
    <property type="entry name" value="WD40_PAC1"/>
</dbReference>
<evidence type="ECO:0000313" key="7">
    <source>
        <dbReference type="Proteomes" id="UP001165080"/>
    </source>
</evidence>
<dbReference type="InterPro" id="IPR015943">
    <property type="entry name" value="WD40/YVTN_repeat-like_dom_sf"/>
</dbReference>
<proteinExistence type="inferred from homology"/>
<dbReference type="PROSITE" id="PS50082">
    <property type="entry name" value="WD_REPEATS_2"/>
    <property type="match status" value="3"/>
</dbReference>
<evidence type="ECO:0000256" key="5">
    <source>
        <dbReference type="SAM" id="MobiDB-lite"/>
    </source>
</evidence>
<feature type="repeat" description="WD" evidence="4">
    <location>
        <begin position="35"/>
        <end position="62"/>
    </location>
</feature>
<evidence type="ECO:0000256" key="1">
    <source>
        <dbReference type="ARBA" id="ARBA00006917"/>
    </source>
</evidence>
<feature type="compositionally biased region" description="Gly residues" evidence="5">
    <location>
        <begin position="595"/>
        <end position="609"/>
    </location>
</feature>
<organism evidence="6 7">
    <name type="scientific">Pleodorina starrii</name>
    <dbReference type="NCBI Taxonomy" id="330485"/>
    <lineage>
        <taxon>Eukaryota</taxon>
        <taxon>Viridiplantae</taxon>
        <taxon>Chlorophyta</taxon>
        <taxon>core chlorophytes</taxon>
        <taxon>Chlorophyceae</taxon>
        <taxon>CS clade</taxon>
        <taxon>Chlamydomonadales</taxon>
        <taxon>Volvocaceae</taxon>
        <taxon>Pleodorina</taxon>
    </lineage>
</organism>
<dbReference type="PROSITE" id="PS00678">
    <property type="entry name" value="WD_REPEATS_1"/>
    <property type="match status" value="1"/>
</dbReference>
<dbReference type="GO" id="GO:0043130">
    <property type="term" value="F:ubiquitin binding"/>
    <property type="evidence" value="ECO:0007669"/>
    <property type="project" value="TreeGrafter"/>
</dbReference>
<dbReference type="SUPFAM" id="SSF50978">
    <property type="entry name" value="WD40 repeat-like"/>
    <property type="match status" value="1"/>
</dbReference>
<gene>
    <name evidence="6" type="primary">PLEST007990</name>
    <name evidence="6" type="ORF">PLESTB_000797600</name>
</gene>
<dbReference type="Pfam" id="PF00400">
    <property type="entry name" value="WD40"/>
    <property type="match status" value="5"/>
</dbReference>
<keyword evidence="3" id="KW-0677">Repeat</keyword>
<dbReference type="PRINTS" id="PR00320">
    <property type="entry name" value="GPROTEINBRPT"/>
</dbReference>
<dbReference type="CDD" id="cd00200">
    <property type="entry name" value="WD40"/>
    <property type="match status" value="1"/>
</dbReference>
<dbReference type="InterPro" id="IPR001680">
    <property type="entry name" value="WD40_rpt"/>
</dbReference>
<dbReference type="Gene3D" id="2.130.10.10">
    <property type="entry name" value="YVTN repeat-like/Quinoprotein amine dehydrogenase"/>
    <property type="match status" value="2"/>
</dbReference>
<dbReference type="InterPro" id="IPR036322">
    <property type="entry name" value="WD40_repeat_dom_sf"/>
</dbReference>
<comment type="caution">
    <text evidence="6">The sequence shown here is derived from an EMBL/GenBank/DDBJ whole genome shotgun (WGS) entry which is preliminary data.</text>
</comment>